<reference evidence="2" key="1">
    <citation type="submission" date="2023-07" db="EMBL/GenBank/DDBJ databases">
        <title>Study on multiphase classification of strain Alteromonas salexigens isolated from the Yellow Sea.</title>
        <authorList>
            <person name="Sun L."/>
        </authorList>
    </citation>
    <scope>NUCLEOTIDE SEQUENCE [LARGE SCALE GENOMIC DNA]</scope>
    <source>
        <strain evidence="2">ASW11-19</strain>
    </source>
</reference>
<name>A0ABT2VKP9_9ALTE</name>
<accession>A0ABT2VKP9</accession>
<proteinExistence type="predicted"/>
<keyword evidence="2" id="KW-1185">Reference proteome</keyword>
<evidence type="ECO:0000313" key="1">
    <source>
        <dbReference type="EMBL" id="MCU7553870.1"/>
    </source>
</evidence>
<protein>
    <submittedName>
        <fullName evidence="1">Patatin-like phospholipase family protein</fullName>
    </submittedName>
</protein>
<dbReference type="SUPFAM" id="SSF52151">
    <property type="entry name" value="FabD/lysophospholipase-like"/>
    <property type="match status" value="1"/>
</dbReference>
<gene>
    <name evidence="1" type="ORF">OCL06_04585</name>
</gene>
<sequence>MLRRYGFHPDLFNYFVGASGGPKWFTLAGIDRVLFPYWLGCRNEPLNIIGSSAGAFRAACAVQSNPLRAFDRLAYSYVHTVYSKKPTKFEITQKAKALIKDLLGEDGRAELVMNQKLKAHFIAARCRGPMRSESKVKQLGGLAMTAAANAMSRKNLQHFYTRTVFSHPDSTLEVNDPYNLPTEYVPLSIPNIDDALLASGSIPMIIDGVRHILDAPRGVYRDGGIIDYHFDVEFGPGPGLVLFPHFYPKPIPGWFDKGLKNRIPHAVSYFNMVMLVPSEDFVSRLPYGKIPDRRDFEVLDDKTRIAYWIKVLNEAERVGEYFLDLVHKEKAVDAIKPLPFETIPYKRVS</sequence>
<evidence type="ECO:0000313" key="2">
    <source>
        <dbReference type="Proteomes" id="UP001209257"/>
    </source>
</evidence>
<dbReference type="EMBL" id="JAOTJC010000006">
    <property type="protein sequence ID" value="MCU7553870.1"/>
    <property type="molecule type" value="Genomic_DNA"/>
</dbReference>
<dbReference type="InterPro" id="IPR016035">
    <property type="entry name" value="Acyl_Trfase/lysoPLipase"/>
</dbReference>
<dbReference type="RefSeq" id="WP_262993105.1">
    <property type="nucleotide sequence ID" value="NZ_JAOTJC010000006.1"/>
</dbReference>
<organism evidence="1 2">
    <name type="scientific">Alteromonas salexigens</name>
    <dbReference type="NCBI Taxonomy" id="2982530"/>
    <lineage>
        <taxon>Bacteria</taxon>
        <taxon>Pseudomonadati</taxon>
        <taxon>Pseudomonadota</taxon>
        <taxon>Gammaproteobacteria</taxon>
        <taxon>Alteromonadales</taxon>
        <taxon>Alteromonadaceae</taxon>
        <taxon>Alteromonas/Salinimonas group</taxon>
        <taxon>Alteromonas</taxon>
    </lineage>
</organism>
<dbReference type="Proteomes" id="UP001209257">
    <property type="component" value="Unassembled WGS sequence"/>
</dbReference>
<comment type="caution">
    <text evidence="1">The sequence shown here is derived from an EMBL/GenBank/DDBJ whole genome shotgun (WGS) entry which is preliminary data.</text>
</comment>